<dbReference type="AlphaFoldDB" id="A0A165PPZ6"/>
<keyword evidence="2" id="KW-0378">Hydrolase</keyword>
<keyword evidence="5" id="KW-1185">Reference proteome</keyword>
<dbReference type="GO" id="GO:0047617">
    <property type="term" value="F:fatty acyl-CoA hydrolase activity"/>
    <property type="evidence" value="ECO:0007669"/>
    <property type="project" value="InterPro"/>
</dbReference>
<dbReference type="PANTHER" id="PTHR21660">
    <property type="entry name" value="THIOESTERASE SUPERFAMILY MEMBER-RELATED"/>
    <property type="match status" value="1"/>
</dbReference>
<evidence type="ECO:0000256" key="1">
    <source>
        <dbReference type="ARBA" id="ARBA00008324"/>
    </source>
</evidence>
<reference evidence="4 5" key="1">
    <citation type="journal article" date="2016" name="Mol. Biol. Evol.">
        <title>Comparative Genomics of Early-Diverging Mushroom-Forming Fungi Provides Insights into the Origins of Lignocellulose Decay Capabilities.</title>
        <authorList>
            <person name="Nagy L.G."/>
            <person name="Riley R."/>
            <person name="Tritt A."/>
            <person name="Adam C."/>
            <person name="Daum C."/>
            <person name="Floudas D."/>
            <person name="Sun H."/>
            <person name="Yadav J.S."/>
            <person name="Pangilinan J."/>
            <person name="Larsson K.H."/>
            <person name="Matsuura K."/>
            <person name="Barry K."/>
            <person name="Labutti K."/>
            <person name="Kuo R."/>
            <person name="Ohm R.A."/>
            <person name="Bhattacharya S.S."/>
            <person name="Shirouzu T."/>
            <person name="Yoshinaga Y."/>
            <person name="Martin F.M."/>
            <person name="Grigoriev I.V."/>
            <person name="Hibbett D.S."/>
        </authorList>
    </citation>
    <scope>NUCLEOTIDE SEQUENCE [LARGE SCALE GENOMIC DNA]</scope>
    <source>
        <strain evidence="4 5">HHB12029</strain>
    </source>
</reference>
<dbReference type="Pfam" id="PF03061">
    <property type="entry name" value="4HBT"/>
    <property type="match status" value="1"/>
</dbReference>
<feature type="domain" description="Thioesterase" evidence="3">
    <location>
        <begin position="90"/>
        <end position="169"/>
    </location>
</feature>
<organism evidence="4 5">
    <name type="scientific">Exidia glandulosa HHB12029</name>
    <dbReference type="NCBI Taxonomy" id="1314781"/>
    <lineage>
        <taxon>Eukaryota</taxon>
        <taxon>Fungi</taxon>
        <taxon>Dikarya</taxon>
        <taxon>Basidiomycota</taxon>
        <taxon>Agaricomycotina</taxon>
        <taxon>Agaricomycetes</taxon>
        <taxon>Auriculariales</taxon>
        <taxon>Exidiaceae</taxon>
        <taxon>Exidia</taxon>
    </lineage>
</organism>
<dbReference type="Proteomes" id="UP000077266">
    <property type="component" value="Unassembled WGS sequence"/>
</dbReference>
<sequence>MLPVETVALVDVDDDAISRLQGNASRVLKRWILQYFTLGAYHNETYASAQGSRLRPVSLSLAPTAAEEGRMEARMTCTIRVEEDMVDESGNLATGFLAYLLDICSTYPILAHAITGGRKDDFFGVTHCLQMVFHNPAPLGTELRIESASVATGGRSLVARSEIWDATRNQRICSGVHMKMSMSFGKL</sequence>
<dbReference type="Gene3D" id="3.10.129.10">
    <property type="entry name" value="Hotdog Thioesterase"/>
    <property type="match status" value="1"/>
</dbReference>
<dbReference type="OrthoDB" id="2831072at2759"/>
<evidence type="ECO:0000313" key="5">
    <source>
        <dbReference type="Proteomes" id="UP000077266"/>
    </source>
</evidence>
<comment type="similarity">
    <text evidence="1">Belongs to the thioesterase PaaI family.</text>
</comment>
<dbReference type="SUPFAM" id="SSF54637">
    <property type="entry name" value="Thioesterase/thiol ester dehydrase-isomerase"/>
    <property type="match status" value="1"/>
</dbReference>
<evidence type="ECO:0000313" key="4">
    <source>
        <dbReference type="EMBL" id="KZW02502.1"/>
    </source>
</evidence>
<dbReference type="InParanoid" id="A0A165PPZ6"/>
<dbReference type="InterPro" id="IPR006683">
    <property type="entry name" value="Thioestr_dom"/>
</dbReference>
<protein>
    <recommendedName>
        <fullName evidence="3">Thioesterase domain-containing protein</fullName>
    </recommendedName>
</protein>
<accession>A0A165PPZ6</accession>
<evidence type="ECO:0000259" key="3">
    <source>
        <dbReference type="Pfam" id="PF03061"/>
    </source>
</evidence>
<gene>
    <name evidence="4" type="ORF">EXIGLDRAFT_734618</name>
</gene>
<dbReference type="STRING" id="1314781.A0A165PPZ6"/>
<name>A0A165PPZ6_EXIGL</name>
<dbReference type="CDD" id="cd03440">
    <property type="entry name" value="hot_dog"/>
    <property type="match status" value="1"/>
</dbReference>
<proteinExistence type="inferred from homology"/>
<dbReference type="InterPro" id="IPR029069">
    <property type="entry name" value="HotDog_dom_sf"/>
</dbReference>
<evidence type="ECO:0000256" key="2">
    <source>
        <dbReference type="ARBA" id="ARBA00022801"/>
    </source>
</evidence>
<dbReference type="EMBL" id="KV425888">
    <property type="protein sequence ID" value="KZW02502.1"/>
    <property type="molecule type" value="Genomic_DNA"/>
</dbReference>
<dbReference type="InterPro" id="IPR039298">
    <property type="entry name" value="ACOT13"/>
</dbReference>
<dbReference type="PANTHER" id="PTHR21660:SF1">
    <property type="entry name" value="ACYL-COENZYME A THIOESTERASE 13"/>
    <property type="match status" value="1"/>
</dbReference>